<evidence type="ECO:0000313" key="2">
    <source>
        <dbReference type="EMBL" id="MDE51732.1"/>
    </source>
</evidence>
<name>A0A6G1SP25_9ACAR</name>
<organism evidence="2">
    <name type="scientific">Aceria tosichella</name>
    <name type="common">wheat curl mite</name>
    <dbReference type="NCBI Taxonomy" id="561515"/>
    <lineage>
        <taxon>Eukaryota</taxon>
        <taxon>Metazoa</taxon>
        <taxon>Ecdysozoa</taxon>
        <taxon>Arthropoda</taxon>
        <taxon>Chelicerata</taxon>
        <taxon>Arachnida</taxon>
        <taxon>Acari</taxon>
        <taxon>Acariformes</taxon>
        <taxon>Trombidiformes</taxon>
        <taxon>Prostigmata</taxon>
        <taxon>Eupodina</taxon>
        <taxon>Eriophyoidea</taxon>
        <taxon>Eriophyidae</taxon>
        <taxon>Eriophyinae</taxon>
        <taxon>Aceriini</taxon>
        <taxon>Aceria</taxon>
    </lineage>
</organism>
<comment type="similarity">
    <text evidence="1">Belongs to the FAM32 family.</text>
</comment>
<dbReference type="PANTHER" id="PTHR13282:SF6">
    <property type="entry name" value="PROTEIN FAM32A"/>
    <property type="match status" value="1"/>
</dbReference>
<dbReference type="GO" id="GO:0005730">
    <property type="term" value="C:nucleolus"/>
    <property type="evidence" value="ECO:0007669"/>
    <property type="project" value="TreeGrafter"/>
</dbReference>
<dbReference type="InterPro" id="IPR013865">
    <property type="entry name" value="FAM32A"/>
</dbReference>
<sequence length="105" mass="12160">MDLDDYDLVTKKPLKALVAEQKTKNKKKKRLIQDDPLAGVSNESKTIVITATKAEQAFKSKQEKIAEKRILKKAQKTHKQRVEEFNKHLDSLSEHYDIPKVSWTK</sequence>
<gene>
    <name evidence="2" type="primary">Fam32a</name>
    <name evidence="2" type="ORF">g.20990</name>
</gene>
<dbReference type="AlphaFoldDB" id="A0A6G1SP25"/>
<proteinExistence type="inferred from homology"/>
<reference evidence="2" key="1">
    <citation type="submission" date="2018-10" db="EMBL/GenBank/DDBJ databases">
        <title>Transcriptome assembly of Aceria tosichella (Wheat curl mite) Type 2.</title>
        <authorList>
            <person name="Scully E.D."/>
            <person name="Geib S.M."/>
            <person name="Palmer N.A."/>
            <person name="Gupta A.K."/>
            <person name="Sarath G."/>
            <person name="Tatineni S."/>
        </authorList>
    </citation>
    <scope>NUCLEOTIDE SEQUENCE</scope>
    <source>
        <strain evidence="2">LincolnNE</strain>
    </source>
</reference>
<dbReference type="PANTHER" id="PTHR13282">
    <property type="entry name" value="PROTEIN FAM32A"/>
    <property type="match status" value="1"/>
</dbReference>
<accession>A0A6G1SP25</accession>
<dbReference type="EMBL" id="GGYP01006961">
    <property type="protein sequence ID" value="MDE51732.1"/>
    <property type="molecule type" value="Transcribed_RNA"/>
</dbReference>
<protein>
    <submittedName>
        <fullName evidence="2">Protein FAM32A</fullName>
    </submittedName>
</protein>
<evidence type="ECO:0000256" key="1">
    <source>
        <dbReference type="ARBA" id="ARBA00008948"/>
    </source>
</evidence>